<keyword evidence="2" id="KW-1185">Reference proteome</keyword>
<reference evidence="1 2" key="1">
    <citation type="submission" date="2020-09" db="EMBL/GenBank/DDBJ databases">
        <title>Genome seq and assembly of Chryseobacterium sp.</title>
        <authorList>
            <person name="Chhetri G."/>
        </authorList>
    </citation>
    <scope>NUCLEOTIDE SEQUENCE [LARGE SCALE GENOMIC DNA]</scope>
    <source>
        <strain evidence="1 2">GCR10</strain>
    </source>
</reference>
<sequence length="187" mass="20338">MKNYISVILLIFFNTVYSQVVISDVPVSTASAALEVTNYNNKGVLLPRVDIVDVFDNTKPVSNPGNGLIVFNKGNTIISGIYIWRNSRWNLLSDSHNLVDYMILQRTTDYTILGGLSNGTFKNFNDIGFTTVSNSSGTSYNPTTGIITLQGNSGYIVNLSLNVRTALEGATAGIGATPIHLHQYLVN</sequence>
<evidence type="ECO:0000313" key="1">
    <source>
        <dbReference type="EMBL" id="MBD8083881.1"/>
    </source>
</evidence>
<proteinExistence type="predicted"/>
<organism evidence="1 2">
    <name type="scientific">Chryseobacterium caseinilyticum</name>
    <dbReference type="NCBI Taxonomy" id="2771428"/>
    <lineage>
        <taxon>Bacteria</taxon>
        <taxon>Pseudomonadati</taxon>
        <taxon>Bacteroidota</taxon>
        <taxon>Flavobacteriia</taxon>
        <taxon>Flavobacteriales</taxon>
        <taxon>Weeksellaceae</taxon>
        <taxon>Chryseobacterium group</taxon>
        <taxon>Chryseobacterium</taxon>
    </lineage>
</organism>
<dbReference type="Proteomes" id="UP000637299">
    <property type="component" value="Unassembled WGS sequence"/>
</dbReference>
<comment type="caution">
    <text evidence="1">The sequence shown here is derived from an EMBL/GenBank/DDBJ whole genome shotgun (WGS) entry which is preliminary data.</text>
</comment>
<gene>
    <name evidence="1" type="ORF">IC610_15830</name>
</gene>
<dbReference type="RefSeq" id="WP_191737717.1">
    <property type="nucleotide sequence ID" value="NZ_JACYFS010000006.1"/>
</dbReference>
<protein>
    <recommendedName>
        <fullName evidence="3">DUF4402 domain-containing protein</fullName>
    </recommendedName>
</protein>
<dbReference type="EMBL" id="JACYFS010000006">
    <property type="protein sequence ID" value="MBD8083881.1"/>
    <property type="molecule type" value="Genomic_DNA"/>
</dbReference>
<name>A0ABR8ZF19_9FLAO</name>
<accession>A0ABR8ZF19</accession>
<evidence type="ECO:0008006" key="3">
    <source>
        <dbReference type="Google" id="ProtNLM"/>
    </source>
</evidence>
<evidence type="ECO:0000313" key="2">
    <source>
        <dbReference type="Proteomes" id="UP000637299"/>
    </source>
</evidence>